<dbReference type="Pfam" id="PF13311">
    <property type="entry name" value="DUF4080"/>
    <property type="match status" value="1"/>
</dbReference>
<dbReference type="InterPro" id="IPR023404">
    <property type="entry name" value="rSAM_horseshoe"/>
</dbReference>
<dbReference type="SMART" id="SM00729">
    <property type="entry name" value="Elp3"/>
    <property type="match status" value="1"/>
</dbReference>
<dbReference type="InterPro" id="IPR036724">
    <property type="entry name" value="Cobalamin-bd_sf"/>
</dbReference>
<dbReference type="SUPFAM" id="SSF52242">
    <property type="entry name" value="Cobalamin (vitamin B12)-binding domain"/>
    <property type="match status" value="1"/>
</dbReference>
<reference evidence="8" key="1">
    <citation type="submission" date="2020-09" db="EMBL/GenBank/DDBJ databases">
        <title>A novel bacterium of genus Paenibacillus, isolated from South China Sea.</title>
        <authorList>
            <person name="Huang H."/>
            <person name="Mo K."/>
            <person name="Hu Y."/>
        </authorList>
    </citation>
    <scope>NUCLEOTIDE SEQUENCE</scope>
    <source>
        <strain evidence="8">IB182493</strain>
    </source>
</reference>
<evidence type="ECO:0000259" key="6">
    <source>
        <dbReference type="PROSITE" id="PS51332"/>
    </source>
</evidence>
<dbReference type="AlphaFoldDB" id="A0A927CGK2"/>
<dbReference type="Proteomes" id="UP000632125">
    <property type="component" value="Unassembled WGS sequence"/>
</dbReference>
<dbReference type="SFLD" id="SFLDG01123">
    <property type="entry name" value="methyltransferase_(Class_B)"/>
    <property type="match status" value="1"/>
</dbReference>
<dbReference type="RefSeq" id="WP_190858448.1">
    <property type="nucleotide sequence ID" value="NZ_JACXIY010000003.1"/>
</dbReference>
<organism evidence="8 9">
    <name type="scientific">Paenibacillus arenilitoris</name>
    <dbReference type="NCBI Taxonomy" id="2772299"/>
    <lineage>
        <taxon>Bacteria</taxon>
        <taxon>Bacillati</taxon>
        <taxon>Bacillota</taxon>
        <taxon>Bacilli</taxon>
        <taxon>Bacillales</taxon>
        <taxon>Paenibacillaceae</taxon>
        <taxon>Paenibacillus</taxon>
    </lineage>
</organism>
<dbReference type="InterPro" id="IPR025288">
    <property type="entry name" value="DUF4080"/>
</dbReference>
<dbReference type="Pfam" id="PF04055">
    <property type="entry name" value="Radical_SAM"/>
    <property type="match status" value="1"/>
</dbReference>
<evidence type="ECO:0000256" key="5">
    <source>
        <dbReference type="ARBA" id="ARBA00023014"/>
    </source>
</evidence>
<dbReference type="InterPro" id="IPR034466">
    <property type="entry name" value="Methyltransferase_Class_B"/>
</dbReference>
<dbReference type="Pfam" id="PF02310">
    <property type="entry name" value="B12-binding"/>
    <property type="match status" value="1"/>
</dbReference>
<evidence type="ECO:0000313" key="9">
    <source>
        <dbReference type="Proteomes" id="UP000632125"/>
    </source>
</evidence>
<dbReference type="Gene3D" id="3.80.30.20">
    <property type="entry name" value="tm_1862 like domain"/>
    <property type="match status" value="1"/>
</dbReference>
<dbReference type="GO" id="GO:0003824">
    <property type="term" value="F:catalytic activity"/>
    <property type="evidence" value="ECO:0007669"/>
    <property type="project" value="InterPro"/>
</dbReference>
<dbReference type="EMBL" id="JACXIY010000003">
    <property type="protein sequence ID" value="MBD2867704.1"/>
    <property type="molecule type" value="Genomic_DNA"/>
</dbReference>
<dbReference type="InterPro" id="IPR006638">
    <property type="entry name" value="Elp3/MiaA/NifB-like_rSAM"/>
</dbReference>
<dbReference type="InterPro" id="IPR058240">
    <property type="entry name" value="rSAM_sf"/>
</dbReference>
<comment type="cofactor">
    <cofactor evidence="1">
        <name>[4Fe-4S] cluster</name>
        <dbReference type="ChEBI" id="CHEBI:49883"/>
    </cofactor>
</comment>
<evidence type="ECO:0000313" key="8">
    <source>
        <dbReference type="EMBL" id="MBD2867704.1"/>
    </source>
</evidence>
<dbReference type="InterPro" id="IPR006158">
    <property type="entry name" value="Cobalamin-bd"/>
</dbReference>
<keyword evidence="9" id="KW-1185">Reference proteome</keyword>
<accession>A0A927CGK2</accession>
<comment type="caution">
    <text evidence="8">The sequence shown here is derived from an EMBL/GenBank/DDBJ whole genome shotgun (WGS) entry which is preliminary data.</text>
</comment>
<name>A0A927CGK2_9BACL</name>
<evidence type="ECO:0000256" key="4">
    <source>
        <dbReference type="ARBA" id="ARBA00023004"/>
    </source>
</evidence>
<dbReference type="SUPFAM" id="SSF102114">
    <property type="entry name" value="Radical SAM enzymes"/>
    <property type="match status" value="1"/>
</dbReference>
<dbReference type="SFLD" id="SFLDS00029">
    <property type="entry name" value="Radical_SAM"/>
    <property type="match status" value="1"/>
</dbReference>
<evidence type="ECO:0000256" key="1">
    <source>
        <dbReference type="ARBA" id="ARBA00001966"/>
    </source>
</evidence>
<dbReference type="GO" id="GO:0031419">
    <property type="term" value="F:cobalamin binding"/>
    <property type="evidence" value="ECO:0007669"/>
    <property type="project" value="InterPro"/>
</dbReference>
<sequence length="609" mass="70819">MKVVLSTLNAKFIHTSLALRCLKAYSGERFDIDIAEYTIKDPAMNIVSDIFSRRPDVVGFSCYIWNIEETITVINMLRKIMPEVKIVLGGPEVSYDTDYWMDRVQEVDFIVVGEGEETFHHLLTEIEGDGKYHMVFGIAYRKLREELPEVVITPPRPKLNLNELPSPHRFKEDLPHLASRVVYFETSRGCPFSCQFCLSSIEVGVRYFDMERTKADILYLIDSGAKLIKFVDRTFNIKRDYALEIFRFLIENHRGCVFQFEITADIMRPEVLDYLAEHAPPGIFRFEIGVQSTNDPTNEAVQRRQNWSKLVRTVTKVKESGKIDQHLDLIAGLPLENYETFRGTFNDVFALRPEELQLGFLKMLRGTGLRRDAAKWGYIYMDRSPYEMLGNDLMPFADIVRIKRVEDVLEKYWNAHRMDHTLLYLVDRVFPSPFDFFQLFGDFWERKGWQKIGHQLEDLFSRLWMFLVELSDERTETDGGTAARLDKEVAFGLMKYDYFLNHNYKPRKTWWDFTMDKAEWSGHMRRLAERPGEVSEEFAALGLGERELQKHAVLEKLPFDLAAYLSTGAVRKERHTLLAVLYAVEATGGKPKPRPFMLSAEAESEAFSL</sequence>
<gene>
    <name evidence="8" type="ORF">IDH41_03875</name>
</gene>
<keyword evidence="2" id="KW-0949">S-adenosyl-L-methionine</keyword>
<proteinExistence type="predicted"/>
<dbReference type="Gene3D" id="3.40.50.280">
    <property type="entry name" value="Cobalamin-binding domain"/>
    <property type="match status" value="1"/>
</dbReference>
<keyword evidence="5" id="KW-0411">Iron-sulfur</keyword>
<dbReference type="PANTHER" id="PTHR43409">
    <property type="entry name" value="ANAEROBIC MAGNESIUM-PROTOPORPHYRIN IX MONOMETHYL ESTER CYCLASE-RELATED"/>
    <property type="match status" value="1"/>
</dbReference>
<dbReference type="CDD" id="cd02068">
    <property type="entry name" value="radical_SAM_B12_BD"/>
    <property type="match status" value="1"/>
</dbReference>
<dbReference type="PROSITE" id="PS51332">
    <property type="entry name" value="B12_BINDING"/>
    <property type="match status" value="1"/>
</dbReference>
<feature type="domain" description="Radical SAM core" evidence="7">
    <location>
        <begin position="176"/>
        <end position="403"/>
    </location>
</feature>
<evidence type="ECO:0000259" key="7">
    <source>
        <dbReference type="PROSITE" id="PS51918"/>
    </source>
</evidence>
<dbReference type="GO" id="GO:0051539">
    <property type="term" value="F:4 iron, 4 sulfur cluster binding"/>
    <property type="evidence" value="ECO:0007669"/>
    <property type="project" value="UniProtKB-KW"/>
</dbReference>
<dbReference type="GO" id="GO:0046872">
    <property type="term" value="F:metal ion binding"/>
    <property type="evidence" value="ECO:0007669"/>
    <property type="project" value="UniProtKB-KW"/>
</dbReference>
<dbReference type="InterPro" id="IPR007197">
    <property type="entry name" value="rSAM"/>
</dbReference>
<evidence type="ECO:0000256" key="2">
    <source>
        <dbReference type="ARBA" id="ARBA00022691"/>
    </source>
</evidence>
<dbReference type="GO" id="GO:0005829">
    <property type="term" value="C:cytosol"/>
    <property type="evidence" value="ECO:0007669"/>
    <property type="project" value="TreeGrafter"/>
</dbReference>
<feature type="domain" description="B12-binding" evidence="6">
    <location>
        <begin position="1"/>
        <end position="133"/>
    </location>
</feature>
<keyword evidence="4" id="KW-0408">Iron</keyword>
<keyword evidence="3" id="KW-0479">Metal-binding</keyword>
<dbReference type="PROSITE" id="PS51918">
    <property type="entry name" value="RADICAL_SAM"/>
    <property type="match status" value="1"/>
</dbReference>
<protein>
    <submittedName>
        <fullName evidence="8">B12-binding domain-containing radical SAM protein</fullName>
    </submittedName>
</protein>
<dbReference type="InterPro" id="IPR051198">
    <property type="entry name" value="BchE-like"/>
</dbReference>
<evidence type="ECO:0000256" key="3">
    <source>
        <dbReference type="ARBA" id="ARBA00022723"/>
    </source>
</evidence>
<dbReference type="PANTHER" id="PTHR43409:SF16">
    <property type="entry name" value="SLR0320 PROTEIN"/>
    <property type="match status" value="1"/>
</dbReference>
<dbReference type="SFLD" id="SFLDG01082">
    <property type="entry name" value="B12-binding_domain_containing"/>
    <property type="match status" value="1"/>
</dbReference>